<sequence length="148" mass="16914">MKILRTTTDNTDFRQLVAKLDSYLAKIDGEETVFYSQFNKIEFLEHVILVFDEDRAVGCGALKPVFSEKMEIKRMYTEPEFRGRGVASQVVGALELWAKETGAKSCILETGRRQKEAVSLYRKLGYQEIPNYEPYVGVANSICFEKVL</sequence>
<evidence type="ECO:0000313" key="5">
    <source>
        <dbReference type="Proteomes" id="UP001595805"/>
    </source>
</evidence>
<dbReference type="Pfam" id="PF00583">
    <property type="entry name" value="Acetyltransf_1"/>
    <property type="match status" value="1"/>
</dbReference>
<dbReference type="EMBL" id="JBHRZS010000007">
    <property type="protein sequence ID" value="MFC3881804.1"/>
    <property type="molecule type" value="Genomic_DNA"/>
</dbReference>
<keyword evidence="5" id="KW-1185">Reference proteome</keyword>
<reference evidence="5" key="1">
    <citation type="journal article" date="2019" name="Int. J. Syst. Evol. Microbiol.">
        <title>The Global Catalogue of Microorganisms (GCM) 10K type strain sequencing project: providing services to taxonomists for standard genome sequencing and annotation.</title>
        <authorList>
            <consortium name="The Broad Institute Genomics Platform"/>
            <consortium name="The Broad Institute Genome Sequencing Center for Infectious Disease"/>
            <person name="Wu L."/>
            <person name="Ma J."/>
        </authorList>
    </citation>
    <scope>NUCLEOTIDE SEQUENCE [LARGE SCALE GENOMIC DNA]</scope>
    <source>
        <strain evidence="5">CCUG 60523</strain>
    </source>
</reference>
<dbReference type="InterPro" id="IPR050832">
    <property type="entry name" value="Bact_Acetyltransf"/>
</dbReference>
<accession>A0ABV8AY97</accession>
<dbReference type="SUPFAM" id="SSF55729">
    <property type="entry name" value="Acyl-CoA N-acyltransferases (Nat)"/>
    <property type="match status" value="1"/>
</dbReference>
<keyword evidence="1" id="KW-0808">Transferase</keyword>
<evidence type="ECO:0000256" key="2">
    <source>
        <dbReference type="ARBA" id="ARBA00023315"/>
    </source>
</evidence>
<dbReference type="PROSITE" id="PS51186">
    <property type="entry name" value="GNAT"/>
    <property type="match status" value="1"/>
</dbReference>
<dbReference type="PANTHER" id="PTHR43877">
    <property type="entry name" value="AMINOALKYLPHOSPHONATE N-ACETYLTRANSFERASE-RELATED-RELATED"/>
    <property type="match status" value="1"/>
</dbReference>
<dbReference type="InterPro" id="IPR000182">
    <property type="entry name" value="GNAT_dom"/>
</dbReference>
<dbReference type="RefSeq" id="WP_377907154.1">
    <property type="nucleotide sequence ID" value="NZ_JBHRZS010000007.1"/>
</dbReference>
<dbReference type="CDD" id="cd04301">
    <property type="entry name" value="NAT_SF"/>
    <property type="match status" value="1"/>
</dbReference>
<dbReference type="Gene3D" id="3.40.630.30">
    <property type="match status" value="1"/>
</dbReference>
<gene>
    <name evidence="4" type="ORF">ACFOSV_16530</name>
</gene>
<evidence type="ECO:0000313" key="4">
    <source>
        <dbReference type="EMBL" id="MFC3881804.1"/>
    </source>
</evidence>
<keyword evidence="2" id="KW-0012">Acyltransferase</keyword>
<dbReference type="PANTHER" id="PTHR43877:SF2">
    <property type="entry name" value="AMINOALKYLPHOSPHONATE N-ACETYLTRANSFERASE-RELATED"/>
    <property type="match status" value="1"/>
</dbReference>
<organism evidence="4 5">
    <name type="scientific">Algoriphagus namhaensis</name>
    <dbReference type="NCBI Taxonomy" id="915353"/>
    <lineage>
        <taxon>Bacteria</taxon>
        <taxon>Pseudomonadati</taxon>
        <taxon>Bacteroidota</taxon>
        <taxon>Cytophagia</taxon>
        <taxon>Cytophagales</taxon>
        <taxon>Cyclobacteriaceae</taxon>
        <taxon>Algoriphagus</taxon>
    </lineage>
</organism>
<dbReference type="InterPro" id="IPR016181">
    <property type="entry name" value="Acyl_CoA_acyltransferase"/>
</dbReference>
<proteinExistence type="predicted"/>
<name>A0ABV8AY97_9BACT</name>
<feature type="domain" description="N-acetyltransferase" evidence="3">
    <location>
        <begin position="11"/>
        <end position="148"/>
    </location>
</feature>
<evidence type="ECO:0000259" key="3">
    <source>
        <dbReference type="PROSITE" id="PS51186"/>
    </source>
</evidence>
<evidence type="ECO:0000256" key="1">
    <source>
        <dbReference type="ARBA" id="ARBA00022679"/>
    </source>
</evidence>
<protein>
    <submittedName>
        <fullName evidence="4">GNAT family N-acetyltransferase</fullName>
    </submittedName>
</protein>
<dbReference type="Proteomes" id="UP001595805">
    <property type="component" value="Unassembled WGS sequence"/>
</dbReference>
<comment type="caution">
    <text evidence="4">The sequence shown here is derived from an EMBL/GenBank/DDBJ whole genome shotgun (WGS) entry which is preliminary data.</text>
</comment>